<organism evidence="3 4">
    <name type="scientific">Plutella xylostella</name>
    <name type="common">Diamondback moth</name>
    <name type="synonym">Plutella maculipennis</name>
    <dbReference type="NCBI Taxonomy" id="51655"/>
    <lineage>
        <taxon>Eukaryota</taxon>
        <taxon>Metazoa</taxon>
        <taxon>Ecdysozoa</taxon>
        <taxon>Arthropoda</taxon>
        <taxon>Hexapoda</taxon>
        <taxon>Insecta</taxon>
        <taxon>Pterygota</taxon>
        <taxon>Neoptera</taxon>
        <taxon>Endopterygota</taxon>
        <taxon>Lepidoptera</taxon>
        <taxon>Glossata</taxon>
        <taxon>Ditrysia</taxon>
        <taxon>Yponomeutoidea</taxon>
        <taxon>Plutellidae</taxon>
        <taxon>Plutella</taxon>
    </lineage>
</organism>
<feature type="compositionally biased region" description="Acidic residues" evidence="1">
    <location>
        <begin position="460"/>
        <end position="470"/>
    </location>
</feature>
<feature type="compositionally biased region" description="Basic residues" evidence="1">
    <location>
        <begin position="42"/>
        <end position="60"/>
    </location>
</feature>
<evidence type="ECO:0000313" key="4">
    <source>
        <dbReference type="Proteomes" id="UP000823941"/>
    </source>
</evidence>
<dbReference type="EMBL" id="JAHIBW010000020">
    <property type="protein sequence ID" value="KAG7300837.1"/>
    <property type="molecule type" value="Genomic_DNA"/>
</dbReference>
<comment type="caution">
    <text evidence="3">The sequence shown here is derived from an EMBL/GenBank/DDBJ whole genome shotgun (WGS) entry which is preliminary data.</text>
</comment>
<reference evidence="3 4" key="1">
    <citation type="submission" date="2021-06" db="EMBL/GenBank/DDBJ databases">
        <title>A haploid diamondback moth (Plutella xylostella L.) genome assembly resolves 31 chromosomes and identifies a diamide resistance mutation.</title>
        <authorList>
            <person name="Ward C.M."/>
            <person name="Perry K.D."/>
            <person name="Baker G."/>
            <person name="Powis K."/>
            <person name="Heckel D.G."/>
            <person name="Baxter S.W."/>
        </authorList>
    </citation>
    <scope>NUCLEOTIDE SEQUENCE [LARGE SCALE GENOMIC DNA]</scope>
    <source>
        <strain evidence="3 4">LV</strain>
        <tissue evidence="3">Single pupa</tissue>
    </source>
</reference>
<accession>A0ABQ7Q6H3</accession>
<keyword evidence="4" id="KW-1185">Reference proteome</keyword>
<proteinExistence type="predicted"/>
<protein>
    <recommendedName>
        <fullName evidence="2">DUF4780 domain-containing protein</fullName>
    </recommendedName>
</protein>
<feature type="compositionally biased region" description="Polar residues" evidence="1">
    <location>
        <begin position="24"/>
        <end position="36"/>
    </location>
</feature>
<gene>
    <name evidence="3" type="ORF">JYU34_015176</name>
</gene>
<feature type="compositionally biased region" description="Low complexity" evidence="1">
    <location>
        <begin position="105"/>
        <end position="143"/>
    </location>
</feature>
<dbReference type="Pfam" id="PF16012">
    <property type="entry name" value="DUF4780"/>
    <property type="match status" value="1"/>
</dbReference>
<dbReference type="Proteomes" id="UP000823941">
    <property type="component" value="Chromosome 20"/>
</dbReference>
<sequence>MEDAKPGAEDAPTINMSELAEAMPQQQLPIEGTWQTVVARKVGSKNRRANKRANRNRRKRESTVGSAGAVAGSGGSAASARALPSAASVPAASTVEAPGDKGSSAAITRAAPTVPATTTIPATTTVPATTTNTAGPRRPTPRGSRGKRSSYAATVAAPAGGLQSTGERRPADAELTSAKRVRPDETISPRGGAKRAKVAPAAGQAPTYANVARTHLHVALVTVPARSLTEDQANDLKVAVQKVIIQQLDVPLTETPFCPLFKGKPHLSHGALKMWCEDDETLAWLKKTVEVMPSPVPNTKLAVIGQSELVPKVRAGLLVPDTCTVEPLSIQRTLIRQNRMYNVGDWTLYDRQIHNGKDSFLNLGIPRSEVPRIMELGRQMTFAVGNIYVRFFNNGVLGSQPPEESEDPLPTAPLCTSSPTSVSAAPVEAPTTLPSTSTETMPAATPAALSSWIDGGGHDEESDADAESVDSDVLRSPQ</sequence>
<dbReference type="InterPro" id="IPR031961">
    <property type="entry name" value="DUF4780"/>
</dbReference>
<feature type="compositionally biased region" description="Polar residues" evidence="1">
    <location>
        <begin position="414"/>
        <end position="423"/>
    </location>
</feature>
<feature type="domain" description="DUF4780" evidence="2">
    <location>
        <begin position="217"/>
        <end position="390"/>
    </location>
</feature>
<evidence type="ECO:0000256" key="1">
    <source>
        <dbReference type="SAM" id="MobiDB-lite"/>
    </source>
</evidence>
<feature type="compositionally biased region" description="Low complexity" evidence="1">
    <location>
        <begin position="63"/>
        <end position="97"/>
    </location>
</feature>
<evidence type="ECO:0000259" key="2">
    <source>
        <dbReference type="Pfam" id="PF16012"/>
    </source>
</evidence>
<feature type="region of interest" description="Disordered" evidence="1">
    <location>
        <begin position="1"/>
        <end position="201"/>
    </location>
</feature>
<name>A0ABQ7Q6H3_PLUXY</name>
<evidence type="ECO:0000313" key="3">
    <source>
        <dbReference type="EMBL" id="KAG7300837.1"/>
    </source>
</evidence>
<feature type="region of interest" description="Disordered" evidence="1">
    <location>
        <begin position="399"/>
        <end position="478"/>
    </location>
</feature>